<organism evidence="1 2">
    <name type="scientific">Brucella rhizosphaerae</name>
    <dbReference type="NCBI Taxonomy" id="571254"/>
    <lineage>
        <taxon>Bacteria</taxon>
        <taxon>Pseudomonadati</taxon>
        <taxon>Pseudomonadota</taxon>
        <taxon>Alphaproteobacteria</taxon>
        <taxon>Hyphomicrobiales</taxon>
        <taxon>Brucellaceae</taxon>
        <taxon>Brucella/Ochrobactrum group</taxon>
        <taxon>Brucella</taxon>
    </lineage>
</organism>
<keyword evidence="2" id="KW-1185">Reference proteome</keyword>
<gene>
    <name evidence="1" type="ORF">CEV32_3756</name>
</gene>
<reference evidence="1 2" key="1">
    <citation type="submission" date="2017-07" db="EMBL/GenBank/DDBJ databases">
        <title>Phylogenetic study on the rhizospheric bacterium Ochrobactrum sp. A44.</title>
        <authorList>
            <person name="Krzyzanowska D.M."/>
            <person name="Ossowicki A."/>
            <person name="Rajewska M."/>
            <person name="Maciag T."/>
            <person name="Kaczynski Z."/>
            <person name="Czerwicka M."/>
            <person name="Jafra S."/>
        </authorList>
    </citation>
    <scope>NUCLEOTIDE SEQUENCE [LARGE SCALE GENOMIC DNA]</scope>
    <source>
        <strain evidence="1 2">PR17</strain>
    </source>
</reference>
<dbReference type="AlphaFoldDB" id="A0A256FT96"/>
<evidence type="ECO:0000313" key="2">
    <source>
        <dbReference type="Proteomes" id="UP000216345"/>
    </source>
</evidence>
<name>A0A256FT96_9HYPH</name>
<sequence>MQMFLEEIFGRRIKPLFLRMSLSQSRFPLLGDMLQEAARQFCFADH</sequence>
<evidence type="ECO:0000313" key="1">
    <source>
        <dbReference type="EMBL" id="OYR17978.1"/>
    </source>
</evidence>
<protein>
    <submittedName>
        <fullName evidence="1">Uncharacterized protein</fullName>
    </submittedName>
</protein>
<dbReference type="EMBL" id="NNRK01000017">
    <property type="protein sequence ID" value="OYR17978.1"/>
    <property type="molecule type" value="Genomic_DNA"/>
</dbReference>
<dbReference type="Proteomes" id="UP000216345">
    <property type="component" value="Unassembled WGS sequence"/>
</dbReference>
<accession>A0A256FT96</accession>
<proteinExistence type="predicted"/>
<comment type="caution">
    <text evidence="1">The sequence shown here is derived from an EMBL/GenBank/DDBJ whole genome shotgun (WGS) entry which is preliminary data.</text>
</comment>